<protein>
    <recommendedName>
        <fullName evidence="2">AD domain-containing protein</fullName>
    </recommendedName>
</protein>
<feature type="domain" description="AD" evidence="2">
    <location>
        <begin position="129"/>
        <end position="230"/>
    </location>
</feature>
<dbReference type="InParanoid" id="E4V6Y9"/>
<feature type="compositionally biased region" description="Polar residues" evidence="1">
    <location>
        <begin position="290"/>
        <end position="299"/>
    </location>
</feature>
<reference evidence="4" key="1">
    <citation type="journal article" date="2012" name="MBio">
        <title>Comparative genome analysis of Trichophyton rubrum and related dermatophytes reveals candidate genes involved in infection.</title>
        <authorList>
            <person name="Martinez D.A."/>
            <person name="Oliver B.G."/>
            <person name="Graeser Y."/>
            <person name="Goldberg J.M."/>
            <person name="Li W."/>
            <person name="Martinez-Rossi N.M."/>
            <person name="Monod M."/>
            <person name="Shelest E."/>
            <person name="Barton R.C."/>
            <person name="Birch E."/>
            <person name="Brakhage A.A."/>
            <person name="Chen Z."/>
            <person name="Gurr S.J."/>
            <person name="Heiman D."/>
            <person name="Heitman J."/>
            <person name="Kosti I."/>
            <person name="Rossi A."/>
            <person name="Saif S."/>
            <person name="Samalova M."/>
            <person name="Saunders C.W."/>
            <person name="Shea T."/>
            <person name="Summerbell R.C."/>
            <person name="Xu J."/>
            <person name="Young S."/>
            <person name="Zeng Q."/>
            <person name="Birren B.W."/>
            <person name="Cuomo C.A."/>
            <person name="White T.C."/>
        </authorList>
    </citation>
    <scope>NUCLEOTIDE SEQUENCE [LARGE SCALE GENOMIC DNA]</scope>
    <source>
        <strain evidence="4">ATCC MYA-4604 / CBS 118893</strain>
    </source>
</reference>
<feature type="region of interest" description="Disordered" evidence="1">
    <location>
        <begin position="1"/>
        <end position="26"/>
    </location>
</feature>
<evidence type="ECO:0000313" key="4">
    <source>
        <dbReference type="Proteomes" id="UP000002669"/>
    </source>
</evidence>
<dbReference type="VEuPathDB" id="FungiDB:MGYG_08775"/>
<dbReference type="RefSeq" id="XP_003169232.1">
    <property type="nucleotide sequence ID" value="XM_003169184.1"/>
</dbReference>
<keyword evidence="4" id="KW-1185">Reference proteome</keyword>
<dbReference type="EMBL" id="DS989831">
    <property type="protein sequence ID" value="EFQ96855.1"/>
    <property type="molecule type" value="Genomic_DNA"/>
</dbReference>
<dbReference type="GeneID" id="10024341"/>
<feature type="region of interest" description="Disordered" evidence="1">
    <location>
        <begin position="233"/>
        <end position="305"/>
    </location>
</feature>
<name>E4V6Y9_ARTGP</name>
<evidence type="ECO:0000313" key="3">
    <source>
        <dbReference type="EMBL" id="EFQ96855.1"/>
    </source>
</evidence>
<feature type="compositionally biased region" description="Polar residues" evidence="1">
    <location>
        <begin position="244"/>
        <end position="256"/>
    </location>
</feature>
<dbReference type="InterPro" id="IPR047574">
    <property type="entry name" value="AD"/>
</dbReference>
<dbReference type="PROSITE" id="PS52001">
    <property type="entry name" value="AD"/>
    <property type="match status" value="1"/>
</dbReference>
<proteinExistence type="predicted"/>
<sequence length="305" mass="31835">MATENKRKSQQGQGQDHHGFGPSGTVSLEKALSSAIGASRIRVTTTQPASVTVEGTLFTACPITNIIAINTSTSTPSTGSSSPALALSQPGDFTILPVTRIHSFNLLSLAPDSPSSPGGPFTSAQPAIYPLDIRALRTREATAISRLKDHESSRGKGVSKEAQDLFDAFKRTMPTHWSGTSIVVADSVVIAAPYGVGDCKTLNLAGRDEVAGTALTRVRKVLEMERKKIELRRASSAMAKSVNFPKNNNGSSSNTDGHLRKSSATGTSTPTATVATPRDPRSAVAVPIRSNVSASNSPGGQRKGG</sequence>
<evidence type="ECO:0000256" key="1">
    <source>
        <dbReference type="SAM" id="MobiDB-lite"/>
    </source>
</evidence>
<dbReference type="eggNOG" id="KOG4401">
    <property type="taxonomic scope" value="Eukaryota"/>
</dbReference>
<dbReference type="AlphaFoldDB" id="E4V6Y9"/>
<organism evidence="4">
    <name type="scientific">Arthroderma gypseum (strain ATCC MYA-4604 / CBS 118893)</name>
    <name type="common">Microsporum gypseum</name>
    <dbReference type="NCBI Taxonomy" id="535722"/>
    <lineage>
        <taxon>Eukaryota</taxon>
        <taxon>Fungi</taxon>
        <taxon>Dikarya</taxon>
        <taxon>Ascomycota</taxon>
        <taxon>Pezizomycotina</taxon>
        <taxon>Eurotiomycetes</taxon>
        <taxon>Eurotiomycetidae</taxon>
        <taxon>Onygenales</taxon>
        <taxon>Arthrodermataceae</taxon>
        <taxon>Nannizzia</taxon>
    </lineage>
</organism>
<gene>
    <name evidence="3" type="ORF">MGYG_08775</name>
</gene>
<dbReference type="FunCoup" id="E4V6Y9">
    <property type="interactions" value="640"/>
</dbReference>
<dbReference type="PANTHER" id="PTHR13542">
    <property type="entry name" value="LSM12 HOMOLOG"/>
    <property type="match status" value="1"/>
</dbReference>
<accession>E4V6Y9</accession>
<dbReference type="OMA" id="CPITNLI"/>
<dbReference type="Pfam" id="PF09793">
    <property type="entry name" value="AD"/>
    <property type="match status" value="1"/>
</dbReference>
<feature type="compositionally biased region" description="Low complexity" evidence="1">
    <location>
        <begin position="262"/>
        <end position="276"/>
    </location>
</feature>
<dbReference type="Proteomes" id="UP000002669">
    <property type="component" value="Unassembled WGS sequence"/>
</dbReference>
<dbReference type="InterPro" id="IPR019181">
    <property type="entry name" value="LSM12_ABD"/>
</dbReference>
<dbReference type="STRING" id="535722.E4V6Y9"/>
<dbReference type="OrthoDB" id="1057137at2759"/>
<dbReference type="SMART" id="SM00995">
    <property type="entry name" value="AD"/>
    <property type="match status" value="1"/>
</dbReference>
<evidence type="ECO:0000259" key="2">
    <source>
        <dbReference type="PROSITE" id="PS52001"/>
    </source>
</evidence>
<dbReference type="HOGENOM" id="CLU_073383_1_0_1"/>
<dbReference type="InterPro" id="IPR039683">
    <property type="entry name" value="Lsm12-like"/>
</dbReference>